<dbReference type="Proteomes" id="UP000242450">
    <property type="component" value="Chromosome 11"/>
</dbReference>
<dbReference type="InterPro" id="IPR036051">
    <property type="entry name" value="KRAB_dom_sf"/>
</dbReference>
<dbReference type="InterPro" id="IPR001909">
    <property type="entry name" value="KRAB"/>
</dbReference>
<reference evidence="3 4" key="1">
    <citation type="journal article" date="2018" name="Mol. Genet. Genomics">
        <title>The red deer Cervus elaphus genome CerEla1.0: sequencing, annotating, genes, and chromosomes.</title>
        <authorList>
            <person name="Bana N.A."/>
            <person name="Nyiri A."/>
            <person name="Nagy J."/>
            <person name="Frank K."/>
            <person name="Nagy T."/>
            <person name="Steger V."/>
            <person name="Schiller M."/>
            <person name="Lakatos P."/>
            <person name="Sugar L."/>
            <person name="Horn P."/>
            <person name="Barta E."/>
            <person name="Orosz L."/>
        </authorList>
    </citation>
    <scope>NUCLEOTIDE SEQUENCE [LARGE SCALE GENOMIC DNA]</scope>
    <source>
        <strain evidence="3">Hungarian</strain>
    </source>
</reference>
<name>A0A212CX84_CEREH</name>
<dbReference type="PANTHER" id="PTHR23232:SF151">
    <property type="entry name" value="EXPRESSED SEQUENCE AW146154-RELATED"/>
    <property type="match status" value="1"/>
</dbReference>
<dbReference type="PANTHER" id="PTHR23232">
    <property type="entry name" value="KRAB DOMAIN C2H2 ZINC FINGER"/>
    <property type="match status" value="1"/>
</dbReference>
<feature type="domain" description="KRAB" evidence="2">
    <location>
        <begin position="59"/>
        <end position="129"/>
    </location>
</feature>
<feature type="compositionally biased region" description="Basic and acidic residues" evidence="1">
    <location>
        <begin position="111"/>
        <end position="124"/>
    </location>
</feature>
<dbReference type="OrthoDB" id="6077919at2759"/>
<dbReference type="Pfam" id="PF01352">
    <property type="entry name" value="KRAB"/>
    <property type="match status" value="1"/>
</dbReference>
<gene>
    <name evidence="3" type="ORF">Celaphus_00005866</name>
</gene>
<dbReference type="AlphaFoldDB" id="A0A212CX84"/>
<accession>A0A212CX84</accession>
<protein>
    <submittedName>
        <fullName evidence="3">ZNF2</fullName>
    </submittedName>
</protein>
<evidence type="ECO:0000256" key="1">
    <source>
        <dbReference type="SAM" id="MobiDB-lite"/>
    </source>
</evidence>
<dbReference type="PROSITE" id="PS50805">
    <property type="entry name" value="KRAB"/>
    <property type="match status" value="1"/>
</dbReference>
<dbReference type="CDD" id="cd07765">
    <property type="entry name" value="KRAB_A-box"/>
    <property type="match status" value="1"/>
</dbReference>
<feature type="region of interest" description="Disordered" evidence="1">
    <location>
        <begin position="103"/>
        <end position="164"/>
    </location>
</feature>
<comment type="caution">
    <text evidence="3">The sequence shown here is derived from an EMBL/GenBank/DDBJ whole genome shotgun (WGS) entry which is preliminary data.</text>
</comment>
<organism evidence="3 4">
    <name type="scientific">Cervus elaphus hippelaphus</name>
    <name type="common">European red deer</name>
    <dbReference type="NCBI Taxonomy" id="46360"/>
    <lineage>
        <taxon>Eukaryota</taxon>
        <taxon>Metazoa</taxon>
        <taxon>Chordata</taxon>
        <taxon>Craniata</taxon>
        <taxon>Vertebrata</taxon>
        <taxon>Euteleostomi</taxon>
        <taxon>Mammalia</taxon>
        <taxon>Eutheria</taxon>
        <taxon>Laurasiatheria</taxon>
        <taxon>Artiodactyla</taxon>
        <taxon>Ruminantia</taxon>
        <taxon>Pecora</taxon>
        <taxon>Cervidae</taxon>
        <taxon>Cervinae</taxon>
        <taxon>Cervus</taxon>
    </lineage>
</organism>
<dbReference type="Gene3D" id="6.10.140.140">
    <property type="match status" value="1"/>
</dbReference>
<evidence type="ECO:0000313" key="3">
    <source>
        <dbReference type="EMBL" id="OWK10617.1"/>
    </source>
</evidence>
<evidence type="ECO:0000259" key="2">
    <source>
        <dbReference type="PROSITE" id="PS50805"/>
    </source>
</evidence>
<dbReference type="EMBL" id="MKHE01000011">
    <property type="protein sequence ID" value="OWK10617.1"/>
    <property type="molecule type" value="Genomic_DNA"/>
</dbReference>
<proteinExistence type="predicted"/>
<dbReference type="GO" id="GO:0006355">
    <property type="term" value="P:regulation of DNA-templated transcription"/>
    <property type="evidence" value="ECO:0007669"/>
    <property type="project" value="InterPro"/>
</dbReference>
<feature type="compositionally biased region" description="Basic and acidic residues" evidence="1">
    <location>
        <begin position="142"/>
        <end position="164"/>
    </location>
</feature>
<dbReference type="SUPFAM" id="SSF109640">
    <property type="entry name" value="KRAB domain (Kruppel-associated box)"/>
    <property type="match status" value="1"/>
</dbReference>
<sequence length="164" mass="18395">MVGSVGVRTLRRRTALPTRRGAVFLGPEQSVQEDSALLRKESALEGMAAVSLTRCQDPVTFEDVAIVFTDEEWRHLVPTQRDLYKEVMLENYKSIVSLDWETKPEIQGASEEEKSEGSLKEKLGRKGSPSPKFEVYALDGRLGTEKESPTVKPRRPDSERLSGM</sequence>
<evidence type="ECO:0000313" key="4">
    <source>
        <dbReference type="Proteomes" id="UP000242450"/>
    </source>
</evidence>
<dbReference type="SMART" id="SM00349">
    <property type="entry name" value="KRAB"/>
    <property type="match status" value="1"/>
</dbReference>
<keyword evidence="4" id="KW-1185">Reference proteome</keyword>
<dbReference type="InterPro" id="IPR050169">
    <property type="entry name" value="Krueppel_C2H2_ZnF"/>
</dbReference>